<evidence type="ECO:0000313" key="3">
    <source>
        <dbReference type="EMBL" id="SUA36711.1"/>
    </source>
</evidence>
<dbReference type="Proteomes" id="UP000254055">
    <property type="component" value="Unassembled WGS sequence"/>
</dbReference>
<dbReference type="EMBL" id="UGRS01000001">
    <property type="protein sequence ID" value="SUA36711.1"/>
    <property type="molecule type" value="Genomic_DNA"/>
</dbReference>
<evidence type="ECO:0000256" key="1">
    <source>
        <dbReference type="ARBA" id="ARBA00005953"/>
    </source>
</evidence>
<dbReference type="Pfam" id="PF13279">
    <property type="entry name" value="4HBT_2"/>
    <property type="match status" value="1"/>
</dbReference>
<gene>
    <name evidence="3" type="ORF">NCTC12229_01139</name>
</gene>
<protein>
    <submittedName>
        <fullName evidence="3">1,4-dihydroxy-2-naphthoyl-CoA hydrolase</fullName>
        <ecNumber evidence="3">3.1.2.28</ecNumber>
    </submittedName>
</protein>
<name>A0A378WJG7_9NEIS</name>
<dbReference type="PANTHER" id="PTHR31793">
    <property type="entry name" value="4-HYDROXYBENZOYL-COA THIOESTERASE FAMILY MEMBER"/>
    <property type="match status" value="1"/>
</dbReference>
<reference evidence="3 4" key="1">
    <citation type="submission" date="2018-06" db="EMBL/GenBank/DDBJ databases">
        <authorList>
            <consortium name="Pathogen Informatics"/>
            <person name="Doyle S."/>
        </authorList>
    </citation>
    <scope>NUCLEOTIDE SEQUENCE [LARGE SCALE GENOMIC DNA]</scope>
    <source>
        <strain evidence="3 4">NCTC12229</strain>
    </source>
</reference>
<dbReference type="OrthoDB" id="333038at2"/>
<organism evidence="3 4">
    <name type="scientific">Neisseria zoodegmatis</name>
    <dbReference type="NCBI Taxonomy" id="326523"/>
    <lineage>
        <taxon>Bacteria</taxon>
        <taxon>Pseudomonadati</taxon>
        <taxon>Pseudomonadota</taxon>
        <taxon>Betaproteobacteria</taxon>
        <taxon>Neisseriales</taxon>
        <taxon>Neisseriaceae</taxon>
        <taxon>Neisseria</taxon>
    </lineage>
</organism>
<dbReference type="GO" id="GO:0061522">
    <property type="term" value="F:1,4-dihydroxy-2-naphthoyl-CoA thioesterase activity"/>
    <property type="evidence" value="ECO:0007669"/>
    <property type="project" value="UniProtKB-EC"/>
</dbReference>
<keyword evidence="2 3" id="KW-0378">Hydrolase</keyword>
<dbReference type="CDD" id="cd00586">
    <property type="entry name" value="4HBT"/>
    <property type="match status" value="1"/>
</dbReference>
<evidence type="ECO:0000313" key="4">
    <source>
        <dbReference type="Proteomes" id="UP000254055"/>
    </source>
</evidence>
<dbReference type="AlphaFoldDB" id="A0A378WJG7"/>
<dbReference type="InterPro" id="IPR029069">
    <property type="entry name" value="HotDog_dom_sf"/>
</dbReference>
<dbReference type="PANTHER" id="PTHR31793:SF27">
    <property type="entry name" value="NOVEL THIOESTERASE SUPERFAMILY DOMAIN AND SAPOSIN A-TYPE DOMAIN CONTAINING PROTEIN (0610012H03RIK)"/>
    <property type="match status" value="1"/>
</dbReference>
<dbReference type="Gene3D" id="3.10.129.10">
    <property type="entry name" value="Hotdog Thioesterase"/>
    <property type="match status" value="1"/>
</dbReference>
<dbReference type="RefSeq" id="WP_115133853.1">
    <property type="nucleotide sequence ID" value="NZ_UGRS01000001.1"/>
</dbReference>
<dbReference type="InterPro" id="IPR050563">
    <property type="entry name" value="4-hydroxybenzoyl-CoA_TE"/>
</dbReference>
<evidence type="ECO:0000256" key="2">
    <source>
        <dbReference type="ARBA" id="ARBA00022801"/>
    </source>
</evidence>
<comment type="similarity">
    <text evidence="1">Belongs to the 4-hydroxybenzoyl-CoA thioesterase family.</text>
</comment>
<dbReference type="GO" id="GO:0047617">
    <property type="term" value="F:fatty acyl-CoA hydrolase activity"/>
    <property type="evidence" value="ECO:0007669"/>
    <property type="project" value="TreeGrafter"/>
</dbReference>
<dbReference type="EC" id="3.1.2.28" evidence="3"/>
<accession>A0A378WJG7</accession>
<sequence>MPRISVPRPAKAVFRTSVTVQIGDINYGNHLANDAVLRICHECRIRWLAQHGFTELDAGGAGLIMADAAVQYLAQAHHRDMLDVIMDVTDITRSGFTLLYNIRRADDQRAIAAVQTSMVCFDYGTQKISRLPESLRAVCEAV</sequence>
<proteinExistence type="inferred from homology"/>
<dbReference type="SUPFAM" id="SSF54637">
    <property type="entry name" value="Thioesterase/thiol ester dehydrase-isomerase"/>
    <property type="match status" value="1"/>
</dbReference>